<dbReference type="AlphaFoldDB" id="A0A9P8W982"/>
<dbReference type="OrthoDB" id="417208at2759"/>
<feature type="compositionally biased region" description="Acidic residues" evidence="1">
    <location>
        <begin position="389"/>
        <end position="404"/>
    </location>
</feature>
<evidence type="ECO:0000313" key="3">
    <source>
        <dbReference type="Proteomes" id="UP000777438"/>
    </source>
</evidence>
<accession>A0A9P8W982</accession>
<feature type="region of interest" description="Disordered" evidence="1">
    <location>
        <begin position="386"/>
        <end position="458"/>
    </location>
</feature>
<feature type="compositionally biased region" description="Basic residues" evidence="1">
    <location>
        <begin position="432"/>
        <end position="445"/>
    </location>
</feature>
<protein>
    <submittedName>
        <fullName evidence="2">Uncharacterized protein</fullName>
    </submittedName>
</protein>
<evidence type="ECO:0000256" key="1">
    <source>
        <dbReference type="SAM" id="MobiDB-lite"/>
    </source>
</evidence>
<evidence type="ECO:0000313" key="2">
    <source>
        <dbReference type="EMBL" id="KAH6891465.1"/>
    </source>
</evidence>
<sequence length="472" mass="53501">MTLTSSYKPSNPANNTLDNELINRQAIMPVPESLPTRLVITRPPWATENFRAQDEADIRKWGVFKDPQLPLVRHTETDLFRIAKELPRLDDATALKVIKPICRDIALAFQSEEDPDQRLHGLPIALVRKYGEYAQQVLKDLWNVHLALGTTPLVPRDQRDMCGRSRFISMLRDTCLKRLHKSICHQEDIIDEHVSEGRNAEECAPKLANVDFIHAMATLARTIKETKVLKNIEKNVEEKNSVKFSEKYCEPLGLPFHSASMMVVETIYKVNALSGSYHPPHSYMKVVHQIFMQIAHDAAFGWDLRERAVATQNKKTFLGNFCKDFFELAKARAEGTEVTDGIVALLGEPGANGEQVAAAQAPRVMKEPEMEVETMVEAKVQDAQLNQDTETEDTEMQDVDEQQDTEVKDQADSKGTEMKDVEEDKDTEAKVGGKKQMRRRKKRVAGKKDSGIEPGISTWGWNHSIIPMWKED</sequence>
<feature type="compositionally biased region" description="Basic and acidic residues" evidence="1">
    <location>
        <begin position="405"/>
        <end position="419"/>
    </location>
</feature>
<reference evidence="2 3" key="1">
    <citation type="journal article" date="2021" name="Nat. Commun.">
        <title>Genetic determinants of endophytism in the Arabidopsis root mycobiome.</title>
        <authorList>
            <person name="Mesny F."/>
            <person name="Miyauchi S."/>
            <person name="Thiergart T."/>
            <person name="Pickel B."/>
            <person name="Atanasova L."/>
            <person name="Karlsson M."/>
            <person name="Huettel B."/>
            <person name="Barry K.W."/>
            <person name="Haridas S."/>
            <person name="Chen C."/>
            <person name="Bauer D."/>
            <person name="Andreopoulos W."/>
            <person name="Pangilinan J."/>
            <person name="LaButti K."/>
            <person name="Riley R."/>
            <person name="Lipzen A."/>
            <person name="Clum A."/>
            <person name="Drula E."/>
            <person name="Henrissat B."/>
            <person name="Kohler A."/>
            <person name="Grigoriev I.V."/>
            <person name="Martin F.M."/>
            <person name="Hacquard S."/>
        </authorList>
    </citation>
    <scope>NUCLEOTIDE SEQUENCE [LARGE SCALE GENOMIC DNA]</scope>
    <source>
        <strain evidence="2 3">MPI-CAGE-CH-0241</strain>
    </source>
</reference>
<name>A0A9P8W982_9HYPO</name>
<gene>
    <name evidence="2" type="ORF">B0T10DRAFT_595692</name>
</gene>
<keyword evidence="3" id="KW-1185">Reference proteome</keyword>
<proteinExistence type="predicted"/>
<organism evidence="2 3">
    <name type="scientific">Thelonectria olida</name>
    <dbReference type="NCBI Taxonomy" id="1576542"/>
    <lineage>
        <taxon>Eukaryota</taxon>
        <taxon>Fungi</taxon>
        <taxon>Dikarya</taxon>
        <taxon>Ascomycota</taxon>
        <taxon>Pezizomycotina</taxon>
        <taxon>Sordariomycetes</taxon>
        <taxon>Hypocreomycetidae</taxon>
        <taxon>Hypocreales</taxon>
        <taxon>Nectriaceae</taxon>
        <taxon>Thelonectria</taxon>
    </lineage>
</organism>
<dbReference type="EMBL" id="JAGPYM010000008">
    <property type="protein sequence ID" value="KAH6891465.1"/>
    <property type="molecule type" value="Genomic_DNA"/>
</dbReference>
<dbReference type="Proteomes" id="UP000777438">
    <property type="component" value="Unassembled WGS sequence"/>
</dbReference>
<comment type="caution">
    <text evidence="2">The sequence shown here is derived from an EMBL/GenBank/DDBJ whole genome shotgun (WGS) entry which is preliminary data.</text>
</comment>